<reference evidence="1 2" key="1">
    <citation type="submission" date="2015-09" db="EMBL/GenBank/DDBJ databases">
        <title>Genome sequence of Pseudomonas marginalis ICMP 3553.</title>
        <authorList>
            <person name="Visnovsky S."/>
            <person name="Lu A."/>
            <person name="Panda P."/>
            <person name="Pitman A."/>
        </authorList>
    </citation>
    <scope>NUCLEOTIDE SEQUENCE [LARGE SCALE GENOMIC DNA]</scope>
    <source>
        <strain evidence="1 2">ICMP 3553</strain>
    </source>
</reference>
<sequence>MQARINVAIGLTIPEIGAQKDSPCRTAMRNVPAGAAKSCKPCAVIARNGAVEGSPNNLG</sequence>
<dbReference type="AlphaFoldDB" id="A0A9X5KXV5"/>
<dbReference type="Proteomes" id="UP000077563">
    <property type="component" value="Unassembled WGS sequence"/>
</dbReference>
<protein>
    <submittedName>
        <fullName evidence="1">Uncharacterized protein</fullName>
    </submittedName>
</protein>
<comment type="caution">
    <text evidence="1">The sequence shown here is derived from an EMBL/GenBank/DDBJ whole genome shotgun (WGS) entry which is preliminary data.</text>
</comment>
<accession>A0A9X5KXV5</accession>
<evidence type="ECO:0000313" key="1">
    <source>
        <dbReference type="EMBL" id="OAJ49891.1"/>
    </source>
</evidence>
<gene>
    <name evidence="1" type="ORF">AO064_15625</name>
</gene>
<organism evidence="1 2">
    <name type="scientific">Pseudomonas marginalis</name>
    <name type="common">Pseudomonas panacis</name>
    <dbReference type="NCBI Taxonomy" id="298"/>
    <lineage>
        <taxon>Bacteria</taxon>
        <taxon>Pseudomonadati</taxon>
        <taxon>Pseudomonadota</taxon>
        <taxon>Gammaproteobacteria</taxon>
        <taxon>Pseudomonadales</taxon>
        <taxon>Pseudomonadaceae</taxon>
        <taxon>Pseudomonas</taxon>
    </lineage>
</organism>
<evidence type="ECO:0000313" key="2">
    <source>
        <dbReference type="Proteomes" id="UP000077563"/>
    </source>
</evidence>
<proteinExistence type="predicted"/>
<dbReference type="EMBL" id="LKEG01000026">
    <property type="protein sequence ID" value="OAJ49891.1"/>
    <property type="molecule type" value="Genomic_DNA"/>
</dbReference>
<name>A0A9X5KXV5_PSEMA</name>